<dbReference type="PANTHER" id="PTHR11669:SF8">
    <property type="entry name" value="DNA POLYMERASE III SUBUNIT DELTA"/>
    <property type="match status" value="1"/>
</dbReference>
<dbReference type="PANTHER" id="PTHR11669">
    <property type="entry name" value="REPLICATION FACTOR C / DNA POLYMERASE III GAMMA-TAU SUBUNIT"/>
    <property type="match status" value="1"/>
</dbReference>
<protein>
    <recommendedName>
        <fullName evidence="2">DNA polymerase III subunit delta'</fullName>
        <ecNumber evidence="1">2.7.7.7</ecNumber>
    </recommendedName>
</protein>
<dbReference type="SUPFAM" id="SSF52540">
    <property type="entry name" value="P-loop containing nucleoside triphosphate hydrolases"/>
    <property type="match status" value="1"/>
</dbReference>
<evidence type="ECO:0000256" key="4">
    <source>
        <dbReference type="ARBA" id="ARBA00022695"/>
    </source>
</evidence>
<dbReference type="GO" id="GO:0006261">
    <property type="term" value="P:DNA-templated DNA replication"/>
    <property type="evidence" value="ECO:0007669"/>
    <property type="project" value="TreeGrafter"/>
</dbReference>
<evidence type="ECO:0000256" key="6">
    <source>
        <dbReference type="ARBA" id="ARBA00022932"/>
    </source>
</evidence>
<keyword evidence="5" id="KW-0235">DNA replication</keyword>
<dbReference type="EMBL" id="JACHHB010000018">
    <property type="protein sequence ID" value="MBB5174926.1"/>
    <property type="molecule type" value="Genomic_DNA"/>
</dbReference>
<dbReference type="Pfam" id="PF13177">
    <property type="entry name" value="DNA_pol3_delta2"/>
    <property type="match status" value="1"/>
</dbReference>
<dbReference type="InterPro" id="IPR004622">
    <property type="entry name" value="DNA_pol_HolB"/>
</dbReference>
<feature type="domain" description="DNA polymerase III delta subunit C-terminal" evidence="8">
    <location>
        <begin position="213"/>
        <end position="327"/>
    </location>
</feature>
<accession>A0A840QTP9</accession>
<dbReference type="InterPro" id="IPR027417">
    <property type="entry name" value="P-loop_NTPase"/>
</dbReference>
<evidence type="ECO:0000256" key="2">
    <source>
        <dbReference type="ARBA" id="ARBA00014363"/>
    </source>
</evidence>
<dbReference type="Pfam" id="PF09115">
    <property type="entry name" value="DNApol3-delta_C"/>
    <property type="match status" value="1"/>
</dbReference>
<dbReference type="AlphaFoldDB" id="A0A840QTP9"/>
<dbReference type="EC" id="2.7.7.7" evidence="1"/>
<dbReference type="GO" id="GO:0008408">
    <property type="term" value="F:3'-5' exonuclease activity"/>
    <property type="evidence" value="ECO:0007669"/>
    <property type="project" value="InterPro"/>
</dbReference>
<keyword evidence="6" id="KW-0239">DNA-directed DNA polymerase</keyword>
<dbReference type="Gene3D" id="3.40.50.300">
    <property type="entry name" value="P-loop containing nucleotide triphosphate hydrolases"/>
    <property type="match status" value="1"/>
</dbReference>
<keyword evidence="10" id="KW-1185">Reference proteome</keyword>
<evidence type="ECO:0000256" key="5">
    <source>
        <dbReference type="ARBA" id="ARBA00022705"/>
    </source>
</evidence>
<evidence type="ECO:0000256" key="1">
    <source>
        <dbReference type="ARBA" id="ARBA00012417"/>
    </source>
</evidence>
<evidence type="ECO:0000313" key="9">
    <source>
        <dbReference type="EMBL" id="MBB5174926.1"/>
    </source>
</evidence>
<comment type="caution">
    <text evidence="9">The sequence shown here is derived from an EMBL/GenBank/DDBJ whole genome shotgun (WGS) entry which is preliminary data.</text>
</comment>
<evidence type="ECO:0000313" key="10">
    <source>
        <dbReference type="Proteomes" id="UP000551878"/>
    </source>
</evidence>
<comment type="catalytic activity">
    <reaction evidence="7">
        <text>DNA(n) + a 2'-deoxyribonucleoside 5'-triphosphate = DNA(n+1) + diphosphate</text>
        <dbReference type="Rhea" id="RHEA:22508"/>
        <dbReference type="Rhea" id="RHEA-COMP:17339"/>
        <dbReference type="Rhea" id="RHEA-COMP:17340"/>
        <dbReference type="ChEBI" id="CHEBI:33019"/>
        <dbReference type="ChEBI" id="CHEBI:61560"/>
        <dbReference type="ChEBI" id="CHEBI:173112"/>
        <dbReference type="EC" id="2.7.7.7"/>
    </reaction>
</comment>
<dbReference type="InterPro" id="IPR050238">
    <property type="entry name" value="DNA_Rep/Repair_Clamp_Loader"/>
</dbReference>
<organism evidence="9 10">
    <name type="scientific">Texcoconibacillus texcoconensis</name>
    <dbReference type="NCBI Taxonomy" id="1095777"/>
    <lineage>
        <taxon>Bacteria</taxon>
        <taxon>Bacillati</taxon>
        <taxon>Bacillota</taxon>
        <taxon>Bacilli</taxon>
        <taxon>Bacillales</taxon>
        <taxon>Bacillaceae</taxon>
        <taxon>Texcoconibacillus</taxon>
    </lineage>
</organism>
<keyword evidence="4 9" id="KW-0548">Nucleotidyltransferase</keyword>
<dbReference type="FunFam" id="3.40.50.300:FF:001255">
    <property type="entry name" value="DNA polymerase III subunit delta"/>
    <property type="match status" value="1"/>
</dbReference>
<dbReference type="NCBIfam" id="NF005972">
    <property type="entry name" value="PRK08058.1"/>
    <property type="match status" value="1"/>
</dbReference>
<sequence>MTWAELAEKQATVVQMLKNSILKERLAHAYLFEGKQGTKTDLMAFQLAKAFLCQKRGDDAEPCHTCEHCRRIDSGNHPDLHLIQAEGASIKVDQIRHLLKEFSYQGLESTRKVYIVEEADTMTNSAANSLLKFLEEPGGESLAILQTTKRHAILPTIQSRVQVLSFAPLPPESVIETLLEKGYSEVQARIASQIAADVEEAESLCSSDWIAQARSKVIQLVHEISKRPQRALLTVHEHWLPFFSERSSLQLGMDMLMLWYRDLLRVQIGQENQVVYTDCMDDLKNQALSQSQPTIRHKLTAIFDAKRRLDANSSPQLVMDQLLLKLQEG</sequence>
<dbReference type="RefSeq" id="WP_184665322.1">
    <property type="nucleotide sequence ID" value="NZ_JACHHB010000018.1"/>
</dbReference>
<evidence type="ECO:0000256" key="7">
    <source>
        <dbReference type="ARBA" id="ARBA00049244"/>
    </source>
</evidence>
<dbReference type="GO" id="GO:0003887">
    <property type="term" value="F:DNA-directed DNA polymerase activity"/>
    <property type="evidence" value="ECO:0007669"/>
    <property type="project" value="UniProtKB-EC"/>
</dbReference>
<keyword evidence="3 9" id="KW-0808">Transferase</keyword>
<dbReference type="NCBIfam" id="TIGR00678">
    <property type="entry name" value="holB"/>
    <property type="match status" value="1"/>
</dbReference>
<evidence type="ECO:0000259" key="8">
    <source>
        <dbReference type="Pfam" id="PF09115"/>
    </source>
</evidence>
<gene>
    <name evidence="9" type="ORF">HNQ41_003149</name>
</gene>
<proteinExistence type="predicted"/>
<name>A0A840QTP9_9BACI</name>
<reference evidence="9 10" key="1">
    <citation type="submission" date="2020-08" db="EMBL/GenBank/DDBJ databases">
        <title>Genomic Encyclopedia of Type Strains, Phase IV (KMG-IV): sequencing the most valuable type-strain genomes for metagenomic binning, comparative biology and taxonomic classification.</title>
        <authorList>
            <person name="Goeker M."/>
        </authorList>
    </citation>
    <scope>NUCLEOTIDE SEQUENCE [LARGE SCALE GENOMIC DNA]</scope>
    <source>
        <strain evidence="9 10">DSM 24696</strain>
    </source>
</reference>
<dbReference type="InterPro" id="IPR015199">
    <property type="entry name" value="DNA_pol_III_delta_C"/>
</dbReference>
<dbReference type="Proteomes" id="UP000551878">
    <property type="component" value="Unassembled WGS sequence"/>
</dbReference>
<evidence type="ECO:0000256" key="3">
    <source>
        <dbReference type="ARBA" id="ARBA00022679"/>
    </source>
</evidence>